<evidence type="ECO:0000313" key="2">
    <source>
        <dbReference type="EMBL" id="MEA0970538.1"/>
    </source>
</evidence>
<keyword evidence="3" id="KW-1185">Reference proteome</keyword>
<proteinExistence type="predicted"/>
<gene>
    <name evidence="2" type="ORF">Megvenef_00504</name>
</gene>
<dbReference type="InterPro" id="IPR011646">
    <property type="entry name" value="KAP_P-loop"/>
</dbReference>
<evidence type="ECO:0000313" key="3">
    <source>
        <dbReference type="Proteomes" id="UP001291687"/>
    </source>
</evidence>
<dbReference type="Pfam" id="PF07693">
    <property type="entry name" value="KAP_NTPase"/>
    <property type="match status" value="1"/>
</dbReference>
<dbReference type="RefSeq" id="WP_322776440.1">
    <property type="nucleotide sequence ID" value="NZ_JARJFB010000025.1"/>
</dbReference>
<name>A0ABU5NBJ0_9RICK</name>
<reference evidence="2 3" key="1">
    <citation type="submission" date="2023-03" db="EMBL/GenBank/DDBJ databases">
        <title>Host association and intracellularity evolved multiple times independently in the Rickettsiales.</title>
        <authorList>
            <person name="Castelli M."/>
            <person name="Nardi T."/>
            <person name="Gammuto L."/>
            <person name="Bellinzona G."/>
            <person name="Sabaneyeva E."/>
            <person name="Potekhin A."/>
            <person name="Serra V."/>
            <person name="Petroni G."/>
            <person name="Sassera D."/>
        </authorList>
    </citation>
    <scope>NUCLEOTIDE SEQUENCE [LARGE SCALE GENOMIC DNA]</scope>
    <source>
        <strain evidence="2 3">Sr 2-6</strain>
    </source>
</reference>
<comment type="caution">
    <text evidence="2">The sequence shown here is derived from an EMBL/GenBank/DDBJ whole genome shotgun (WGS) entry which is preliminary data.</text>
</comment>
<protein>
    <submittedName>
        <fullName evidence="2">KAP-like P-loop domain NTP hydrolase</fullName>
    </submittedName>
</protein>
<dbReference type="Gene3D" id="3.40.50.300">
    <property type="entry name" value="P-loop containing nucleotide triphosphate hydrolases"/>
    <property type="match status" value="1"/>
</dbReference>
<evidence type="ECO:0000259" key="1">
    <source>
        <dbReference type="SMART" id="SM00382"/>
    </source>
</evidence>
<dbReference type="PANTHER" id="PTHR22674:SF6">
    <property type="entry name" value="NTPASE KAP FAMILY P-LOOP DOMAIN-CONTAINING PROTEIN 1"/>
    <property type="match status" value="1"/>
</dbReference>
<feature type="domain" description="AAA+ ATPase" evidence="1">
    <location>
        <begin position="40"/>
        <end position="250"/>
    </location>
</feature>
<dbReference type="PANTHER" id="PTHR22674">
    <property type="entry name" value="NTPASE, KAP FAMILY P-LOOP DOMAIN-CONTAINING 1"/>
    <property type="match status" value="1"/>
</dbReference>
<dbReference type="InterPro" id="IPR027417">
    <property type="entry name" value="P-loop_NTPase"/>
</dbReference>
<dbReference type="Proteomes" id="UP001291687">
    <property type="component" value="Unassembled WGS sequence"/>
</dbReference>
<sequence length="716" mass="82603">MTKEELEHDEDLKDPSLDILDRKQFAESFAKSIIRLKAKQGFVYGLYGPWGSGKSTIINFIEHFIEEHNEKSEGETKVLIFRFNPWMFSCTKNLTAAFLNQLRARLGMLGVSDNLKEFAKKLELMERVLSVAAPTLKLIPGTSAVIEGASHTLSGIKNSINSASEILAQDLHHIKKDIIERLEQQKDKILVIIDDLDRLLDDEVKDLMKMIKAVCDFPQVIYLLACDSRKVADSLSAGNTDGHNYLEKIVQCTFNVPRPSKNKLNKLFLQKLEEIVEPLKNKKLLFDEIEWGNLFYDGVSPCFKTPRNVKILINSIKAHYSAVQDEVNVTDFVGVQALRVFYPKAYAIVDDNSGFLTGDTYGYELEVKRTKDFYEHLHKQVHEEDLEYFQRLMSRLFPKYEFIVSDRKFGCDVSFLEGWRMKRKVCVEECFNTYFTLFIPEDTFTLNVMTEIITLANDQHALKLKLRSFIESGMYSAFLHELFHFTTNIPVGRIQPILQVIYDLSDEVPPEDDTSSFISPGIDTITLVISSKLIKRLEEEQERFELLKTLFENSESISMVIRQAYSIYSEIEQNQHNIVTSEHTEVLRTLALKRIKEFVSNKKLPQVGLFTHILFCWQKWESKDVVGKYIKELTSTNQGIIDFITGFLTLEKSQSIEDTVFSVKHRVSHKTILDFIEESELELLIQKARTILAEDNNLKDRQKGVLQTFIDEKDNP</sequence>
<accession>A0ABU5NBJ0</accession>
<dbReference type="SUPFAM" id="SSF52540">
    <property type="entry name" value="P-loop containing nucleoside triphosphate hydrolases"/>
    <property type="match status" value="1"/>
</dbReference>
<dbReference type="SMART" id="SM00382">
    <property type="entry name" value="AAA"/>
    <property type="match status" value="1"/>
</dbReference>
<dbReference type="InterPro" id="IPR003593">
    <property type="entry name" value="AAA+_ATPase"/>
</dbReference>
<dbReference type="EMBL" id="JARJFB010000025">
    <property type="protein sequence ID" value="MEA0970538.1"/>
    <property type="molecule type" value="Genomic_DNA"/>
</dbReference>
<organism evidence="2 3">
    <name type="scientific">Candidatus Megaera venefica</name>
    <dbReference type="NCBI Taxonomy" id="2055910"/>
    <lineage>
        <taxon>Bacteria</taxon>
        <taxon>Pseudomonadati</taxon>
        <taxon>Pseudomonadota</taxon>
        <taxon>Alphaproteobacteria</taxon>
        <taxon>Rickettsiales</taxon>
        <taxon>Rickettsiaceae</taxon>
        <taxon>Candidatus Megaera</taxon>
    </lineage>
</organism>
<dbReference type="InterPro" id="IPR052754">
    <property type="entry name" value="NTPase_KAP_P-loop"/>
</dbReference>